<dbReference type="AlphaFoldDB" id="A0A834I0Q2"/>
<gene>
    <name evidence="2" type="ORF">GWI33_021863</name>
    <name evidence="1" type="ORF">GWI33_021864</name>
</gene>
<proteinExistence type="predicted"/>
<dbReference type="OrthoDB" id="6436512at2759"/>
<sequence>MWTYFRTLEKILLQYEVDLDSCSRKFVCETVKQSAETVSRGSGSSLDKVLDGLASNEWLRANILSSNLAESVKLGLKGGNCSNTYRR</sequence>
<comment type="caution">
    <text evidence="1">The sequence shown here is derived from an EMBL/GenBank/DDBJ whole genome shotgun (WGS) entry which is preliminary data.</text>
</comment>
<organism evidence="1 3">
    <name type="scientific">Rhynchophorus ferrugineus</name>
    <name type="common">Red palm weevil</name>
    <name type="synonym">Curculio ferrugineus</name>
    <dbReference type="NCBI Taxonomy" id="354439"/>
    <lineage>
        <taxon>Eukaryota</taxon>
        <taxon>Metazoa</taxon>
        <taxon>Ecdysozoa</taxon>
        <taxon>Arthropoda</taxon>
        <taxon>Hexapoda</taxon>
        <taxon>Insecta</taxon>
        <taxon>Pterygota</taxon>
        <taxon>Neoptera</taxon>
        <taxon>Endopterygota</taxon>
        <taxon>Coleoptera</taxon>
        <taxon>Polyphaga</taxon>
        <taxon>Cucujiformia</taxon>
        <taxon>Curculionidae</taxon>
        <taxon>Dryophthorinae</taxon>
        <taxon>Rhynchophorus</taxon>
    </lineage>
</organism>
<evidence type="ECO:0000313" key="2">
    <source>
        <dbReference type="EMBL" id="KAF7264958.1"/>
    </source>
</evidence>
<name>A0A834I0Q2_RHYFE</name>
<dbReference type="Proteomes" id="UP000625711">
    <property type="component" value="Unassembled WGS sequence"/>
</dbReference>
<accession>A0A834I0Q2</accession>
<dbReference type="EMBL" id="JAACXV010015421">
    <property type="protein sequence ID" value="KAF7264957.1"/>
    <property type="molecule type" value="Genomic_DNA"/>
</dbReference>
<evidence type="ECO:0000313" key="3">
    <source>
        <dbReference type="Proteomes" id="UP000625711"/>
    </source>
</evidence>
<reference evidence="1" key="1">
    <citation type="submission" date="2020-08" db="EMBL/GenBank/DDBJ databases">
        <title>Genome sequencing and assembly of the red palm weevil Rhynchophorus ferrugineus.</title>
        <authorList>
            <person name="Dias G.B."/>
            <person name="Bergman C.M."/>
            <person name="Manee M."/>
        </authorList>
    </citation>
    <scope>NUCLEOTIDE SEQUENCE</scope>
    <source>
        <strain evidence="1">AA-2017</strain>
        <tissue evidence="1">Whole larva</tissue>
    </source>
</reference>
<dbReference type="EMBL" id="JAACXV010015420">
    <property type="protein sequence ID" value="KAF7264958.1"/>
    <property type="molecule type" value="Genomic_DNA"/>
</dbReference>
<evidence type="ECO:0000313" key="1">
    <source>
        <dbReference type="EMBL" id="KAF7264957.1"/>
    </source>
</evidence>
<feature type="non-terminal residue" evidence="1">
    <location>
        <position position="1"/>
    </location>
</feature>
<keyword evidence="3" id="KW-1185">Reference proteome</keyword>
<protein>
    <submittedName>
        <fullName evidence="1">Uncharacterized protein</fullName>
    </submittedName>
</protein>